<organism evidence="1 2">
    <name type="scientific">Cetraspora pellucida</name>
    <dbReference type="NCBI Taxonomy" id="1433469"/>
    <lineage>
        <taxon>Eukaryota</taxon>
        <taxon>Fungi</taxon>
        <taxon>Fungi incertae sedis</taxon>
        <taxon>Mucoromycota</taxon>
        <taxon>Glomeromycotina</taxon>
        <taxon>Glomeromycetes</taxon>
        <taxon>Diversisporales</taxon>
        <taxon>Gigasporaceae</taxon>
        <taxon>Cetraspora</taxon>
    </lineage>
</organism>
<keyword evidence="2" id="KW-1185">Reference proteome</keyword>
<proteinExistence type="predicted"/>
<sequence>MKKRKEISNYPEESTIKWEEDKPPASYPIPHDYIVQTTWGRGPNKHTVQ</sequence>
<dbReference type="EMBL" id="CAJVPW010017985">
    <property type="protein sequence ID" value="CAG8679450.1"/>
    <property type="molecule type" value="Genomic_DNA"/>
</dbReference>
<evidence type="ECO:0000313" key="2">
    <source>
        <dbReference type="Proteomes" id="UP000789366"/>
    </source>
</evidence>
<comment type="caution">
    <text evidence="1">The sequence shown here is derived from an EMBL/GenBank/DDBJ whole genome shotgun (WGS) entry which is preliminary data.</text>
</comment>
<evidence type="ECO:0000313" key="1">
    <source>
        <dbReference type="EMBL" id="CAG8679450.1"/>
    </source>
</evidence>
<dbReference type="Proteomes" id="UP000789366">
    <property type="component" value="Unassembled WGS sequence"/>
</dbReference>
<accession>A0ACA9NVH2</accession>
<reference evidence="1" key="1">
    <citation type="submission" date="2021-06" db="EMBL/GenBank/DDBJ databases">
        <authorList>
            <person name="Kallberg Y."/>
            <person name="Tangrot J."/>
            <person name="Rosling A."/>
        </authorList>
    </citation>
    <scope>NUCLEOTIDE SEQUENCE</scope>
    <source>
        <strain evidence="1">28 12/20/2015</strain>
    </source>
</reference>
<feature type="non-terminal residue" evidence="1">
    <location>
        <position position="49"/>
    </location>
</feature>
<gene>
    <name evidence="1" type="ORF">SPELUC_LOCUS10075</name>
</gene>
<name>A0ACA9NVH2_9GLOM</name>
<protein>
    <submittedName>
        <fullName evidence="1">2722_t:CDS:1</fullName>
    </submittedName>
</protein>